<protein>
    <submittedName>
        <fullName evidence="2">Uncharacterized protein</fullName>
    </submittedName>
</protein>
<evidence type="ECO:0000256" key="1">
    <source>
        <dbReference type="SAM" id="MobiDB-lite"/>
    </source>
</evidence>
<evidence type="ECO:0000313" key="2">
    <source>
        <dbReference type="EMBL" id="CAA9540150.1"/>
    </source>
</evidence>
<gene>
    <name evidence="2" type="ORF">AVDCRST_MAG23-1973</name>
</gene>
<reference evidence="2" key="1">
    <citation type="submission" date="2020-02" db="EMBL/GenBank/DDBJ databases">
        <authorList>
            <person name="Meier V. D."/>
        </authorList>
    </citation>
    <scope>NUCLEOTIDE SEQUENCE</scope>
    <source>
        <strain evidence="2">AVDCRST_MAG23</strain>
    </source>
</reference>
<name>A0A6J4U425_9SPHN</name>
<accession>A0A6J4U425</accession>
<organism evidence="2">
    <name type="scientific">uncultured Sphingosinicella sp</name>
    <dbReference type="NCBI Taxonomy" id="478748"/>
    <lineage>
        <taxon>Bacteria</taxon>
        <taxon>Pseudomonadati</taxon>
        <taxon>Pseudomonadota</taxon>
        <taxon>Alphaproteobacteria</taxon>
        <taxon>Sphingomonadales</taxon>
        <taxon>Sphingosinicellaceae</taxon>
        <taxon>Sphingosinicella</taxon>
        <taxon>environmental samples</taxon>
    </lineage>
</organism>
<feature type="non-terminal residue" evidence="2">
    <location>
        <position position="65"/>
    </location>
</feature>
<dbReference type="EMBL" id="CADCWD010000067">
    <property type="protein sequence ID" value="CAA9540150.1"/>
    <property type="molecule type" value="Genomic_DNA"/>
</dbReference>
<feature type="non-terminal residue" evidence="2">
    <location>
        <position position="1"/>
    </location>
</feature>
<sequence>EAPQDHSAQKDDEQEARGFGEAASLPRTPPFPRDALACRHRRRFRLGWRPGQARRAARLCRPPSL</sequence>
<feature type="region of interest" description="Disordered" evidence="1">
    <location>
        <begin position="1"/>
        <end position="36"/>
    </location>
</feature>
<proteinExistence type="predicted"/>
<feature type="compositionally biased region" description="Basic and acidic residues" evidence="1">
    <location>
        <begin position="7"/>
        <end position="18"/>
    </location>
</feature>
<dbReference type="AlphaFoldDB" id="A0A6J4U425"/>